<name>A0A819WG48_9BILA</name>
<feature type="compositionally biased region" description="Basic and acidic residues" evidence="5">
    <location>
        <begin position="1794"/>
        <end position="1951"/>
    </location>
</feature>
<dbReference type="InterPro" id="IPR003599">
    <property type="entry name" value="Ig_sub"/>
</dbReference>
<dbReference type="InterPro" id="IPR007110">
    <property type="entry name" value="Ig-like_dom"/>
</dbReference>
<feature type="region of interest" description="Disordered" evidence="5">
    <location>
        <begin position="1976"/>
        <end position="1995"/>
    </location>
</feature>
<feature type="non-terminal residue" evidence="7">
    <location>
        <position position="2034"/>
    </location>
</feature>
<dbReference type="EMBL" id="CAJOBD010008970">
    <property type="protein sequence ID" value="CAF4125211.1"/>
    <property type="molecule type" value="Genomic_DNA"/>
</dbReference>
<dbReference type="PROSITE" id="PS50835">
    <property type="entry name" value="IG_LIKE"/>
    <property type="match status" value="4"/>
</dbReference>
<reference evidence="7" key="1">
    <citation type="submission" date="2021-02" db="EMBL/GenBank/DDBJ databases">
        <authorList>
            <person name="Nowell W R."/>
        </authorList>
    </citation>
    <scope>NUCLEOTIDE SEQUENCE</scope>
</reference>
<evidence type="ECO:0000313" key="8">
    <source>
        <dbReference type="Proteomes" id="UP000663836"/>
    </source>
</evidence>
<protein>
    <recommendedName>
        <fullName evidence="6">Ig-like domain-containing protein</fullName>
    </recommendedName>
</protein>
<comment type="caution">
    <text evidence="7">The sequence shown here is derived from an EMBL/GenBank/DDBJ whole genome shotgun (WGS) entry which is preliminary data.</text>
</comment>
<keyword evidence="3" id="KW-0597">Phosphoprotein</keyword>
<dbReference type="InterPro" id="IPR013098">
    <property type="entry name" value="Ig_I-set"/>
</dbReference>
<evidence type="ECO:0000256" key="3">
    <source>
        <dbReference type="ARBA" id="ARBA00022553"/>
    </source>
</evidence>
<feature type="compositionally biased region" description="Basic and acidic residues" evidence="5">
    <location>
        <begin position="1312"/>
        <end position="1361"/>
    </location>
</feature>
<evidence type="ECO:0000259" key="6">
    <source>
        <dbReference type="PROSITE" id="PS50835"/>
    </source>
</evidence>
<dbReference type="SUPFAM" id="SSF48726">
    <property type="entry name" value="Immunoglobulin"/>
    <property type="match status" value="15"/>
</dbReference>
<keyword evidence="2" id="KW-0963">Cytoplasm</keyword>
<accession>A0A819WG48</accession>
<keyword evidence="4" id="KW-1015">Disulfide bond</keyword>
<comment type="subcellular location">
    <subcellularLocation>
        <location evidence="1">Cytoplasm</location>
    </subcellularLocation>
</comment>
<dbReference type="Pfam" id="PF07679">
    <property type="entry name" value="I-set"/>
    <property type="match status" value="12"/>
</dbReference>
<feature type="compositionally biased region" description="Basic and acidic residues" evidence="5">
    <location>
        <begin position="1976"/>
        <end position="1988"/>
    </location>
</feature>
<dbReference type="PANTHER" id="PTHR35971">
    <property type="entry name" value="SI:DKEY-31G6.6"/>
    <property type="match status" value="1"/>
</dbReference>
<feature type="domain" description="Ig-like" evidence="6">
    <location>
        <begin position="1677"/>
        <end position="1767"/>
    </location>
</feature>
<feature type="compositionally biased region" description="Basic and acidic residues" evidence="5">
    <location>
        <begin position="342"/>
        <end position="362"/>
    </location>
</feature>
<gene>
    <name evidence="7" type="ORF">JBS370_LOCUS32814</name>
</gene>
<feature type="region of interest" description="Disordered" evidence="5">
    <location>
        <begin position="497"/>
        <end position="671"/>
    </location>
</feature>
<dbReference type="CDD" id="cd00096">
    <property type="entry name" value="Ig"/>
    <property type="match status" value="11"/>
</dbReference>
<feature type="domain" description="Ig-like" evidence="6">
    <location>
        <begin position="114"/>
        <end position="204"/>
    </location>
</feature>
<dbReference type="SMART" id="SM00408">
    <property type="entry name" value="IGc2"/>
    <property type="match status" value="7"/>
</dbReference>
<dbReference type="InterPro" id="IPR052385">
    <property type="entry name" value="Obscurin/Obscurin-like_Reg"/>
</dbReference>
<evidence type="ECO:0000256" key="5">
    <source>
        <dbReference type="SAM" id="MobiDB-lite"/>
    </source>
</evidence>
<evidence type="ECO:0000256" key="1">
    <source>
        <dbReference type="ARBA" id="ARBA00004496"/>
    </source>
</evidence>
<feature type="region of interest" description="Disordered" evidence="5">
    <location>
        <begin position="797"/>
        <end position="888"/>
    </location>
</feature>
<feature type="compositionally biased region" description="Basic and acidic residues" evidence="5">
    <location>
        <begin position="603"/>
        <end position="626"/>
    </location>
</feature>
<feature type="domain" description="Ig-like" evidence="6">
    <location>
        <begin position="1195"/>
        <end position="1285"/>
    </location>
</feature>
<feature type="region of interest" description="Disordered" evidence="5">
    <location>
        <begin position="1290"/>
        <end position="1362"/>
    </location>
</feature>
<feature type="region of interest" description="Disordered" evidence="5">
    <location>
        <begin position="1"/>
        <end position="28"/>
    </location>
</feature>
<feature type="domain" description="Ig-like" evidence="6">
    <location>
        <begin position="1451"/>
        <end position="1539"/>
    </location>
</feature>
<dbReference type="InterPro" id="IPR036179">
    <property type="entry name" value="Ig-like_dom_sf"/>
</dbReference>
<dbReference type="InterPro" id="IPR003598">
    <property type="entry name" value="Ig_sub2"/>
</dbReference>
<feature type="non-terminal residue" evidence="7">
    <location>
        <position position="1"/>
    </location>
</feature>
<dbReference type="InterPro" id="IPR013783">
    <property type="entry name" value="Ig-like_fold"/>
</dbReference>
<evidence type="ECO:0000256" key="2">
    <source>
        <dbReference type="ARBA" id="ARBA00022490"/>
    </source>
</evidence>
<dbReference type="GO" id="GO:0005737">
    <property type="term" value="C:cytoplasm"/>
    <property type="evidence" value="ECO:0007669"/>
    <property type="project" value="UniProtKB-SubCell"/>
</dbReference>
<feature type="compositionally biased region" description="Basic and acidic residues" evidence="5">
    <location>
        <begin position="234"/>
        <end position="326"/>
    </location>
</feature>
<feature type="compositionally biased region" description="Basic and acidic residues" evidence="5">
    <location>
        <begin position="642"/>
        <end position="662"/>
    </location>
</feature>
<organism evidence="7 8">
    <name type="scientific">Rotaria sordida</name>
    <dbReference type="NCBI Taxonomy" id="392033"/>
    <lineage>
        <taxon>Eukaryota</taxon>
        <taxon>Metazoa</taxon>
        <taxon>Spiralia</taxon>
        <taxon>Gnathifera</taxon>
        <taxon>Rotifera</taxon>
        <taxon>Eurotatoria</taxon>
        <taxon>Bdelloidea</taxon>
        <taxon>Philodinida</taxon>
        <taxon>Philodinidae</taxon>
        <taxon>Rotaria</taxon>
    </lineage>
</organism>
<evidence type="ECO:0000256" key="4">
    <source>
        <dbReference type="ARBA" id="ARBA00023157"/>
    </source>
</evidence>
<evidence type="ECO:0000313" key="7">
    <source>
        <dbReference type="EMBL" id="CAF4125211.1"/>
    </source>
</evidence>
<dbReference type="SMART" id="SM00409">
    <property type="entry name" value="IG"/>
    <property type="match status" value="15"/>
</dbReference>
<feature type="region of interest" description="Disordered" evidence="5">
    <location>
        <begin position="207"/>
        <end position="370"/>
    </location>
</feature>
<feature type="compositionally biased region" description="Basic and acidic residues" evidence="5">
    <location>
        <begin position="522"/>
        <end position="594"/>
    </location>
</feature>
<dbReference type="Gene3D" id="2.60.40.10">
    <property type="entry name" value="Immunoglobulins"/>
    <property type="match status" value="15"/>
</dbReference>
<feature type="compositionally biased region" description="Basic and acidic residues" evidence="5">
    <location>
        <begin position="821"/>
        <end position="888"/>
    </location>
</feature>
<dbReference type="PANTHER" id="PTHR35971:SF5">
    <property type="entry name" value="OBSCURIN LIKE CYTOSKELETAL ADAPTOR 1"/>
    <property type="match status" value="1"/>
</dbReference>
<sequence length="2034" mass="233258">PQEKQPEKVVEEVEEVKQIPEEKKPEEIETSIKEVEEGTTVTLTVEIPEGVSHKIIVLLMNKQPVKPSDRIKITPTSPTTIEIQIIKVKPQDEGKYSVIIDKKEQPIVHLKVIPKPVTCQIMDIPQTTFKEGETLTIECEFDATPEETFEFLRNGKPLKPNDRISTIVEDDTYTIIVKNLRPKEDEGVYTLKSDHLILDTPSITVVPKEKKPQTETTTVEEEQVTVTTVPEEETQPKVQEEEKQPRVPEEEKQPKVLEEEKQPKVPQQEKKPKVPQEEKQPTVPQEEKQPKVPEEEKQSTVPQEEKQPKVQEEEIPRKELPVHEVEETSTVTLTVEQPQTTKPEEIVLLKDGEELKPSDHVKITPTSPTTTEIQITKVKPEDEGDYTVKVKDVEQPLVRLKVHPKPIIRQEIELPKIQFNEKETLTIACQFDGTPEEPFVFLHNDQPIVPDSRVTTTVEDNKYTIVVKDLRPEEDEGVYTLKSDHLILDTPSITVVPKEKKPQTETTTVEEEEEVTVTTVPVEEKQPKVQEGEKQPKLPEEEKQPKVEEEEKQPKVQDEEKQPKVPEQEKQPKVQEEEKQPKVQEVEKQPKVPEEETQPTVPQEEKQPKVQEEEIPKKELPVHEVEETSTVTLTVEQPQTTKPEEIVLLKDGEELKPSDHVKITPTSPTTTEIQITKVKPEDEGDYTVKVKDVEQPLVRLKVHPKPIIRQEIELPKIQFNEKETLTIACQFDGTPEEPFVFLHNDEPIVPDSRVTTTVEDNKYTIVVKDLRPEEDEGVYTLKSDHLILETPSITVVPKEKKPQTETATVEEEEVTVTTVPVEEKQRKVHEGEKQPKVPEEEKQPKVQEEEKQPKVPEEEKQPTVPQEEKQPKVQEEEIPRKELPVHEVEETTTVTLTVEQPQTTKPEEVVLLKDGEELKPSDHVKITPTSPTTTEIQITKVKPEDEGDYTVKVKDVEQPLVRLKVHPKPIIRQEIELPKIQFNEKETLTIVCQFDGAPEEPFVFLHNDEPIVPDSRVTTTVEDNKYTIVVKDLRPEEDEGVYTLKSDHLILETPSITVVPEEKKPKTETTTVEEEEVVTVVPQEKQPEKGVEEVEEVKQIPEEKKPDEIETSIKEVEEGTTVTLTVQIPEGTSHKMIILLKDKQPVKPSERIKIITTSSTTIEIQIIKAKPQDSGKYSVLIDKKEQPIVQLKVIPKPVTRQIMDIPQTTFNEGETLTIECEFDSTPEETFVFLRNGKPLKPNDRISTIREENKYTIVVKNLRPKEDQGVYTLKSDHLILDTPFITVLPKEKKPQTETTTVEEEEVTVTTVPEEEKQPKVSEQEKQPKVSEQEKQPKVPQEEKQPKVPQEEKQPKVQEEEIPKTQLPVHEVEETTTVTLTVEQPQTTKPEEIVLLKDGEELKPSDHVKITPTSPTTTEIQITKVKPEDEGDYTVKVKDVEQPLVRLKVHPKPVIRQEIELPKIQFNEKETLTIACQFDGTPEEPFVFLHNDQPIVPDSRVTTTVEDNKYTIVVKDLRPEEDEGVYTLKSDHLILETPSITVVPEEKKPKTETTTVEEEEIVTVVPHEKQPEKVVEEVEEVKQIPEEKKPDEIQTSIKEVEEGTTVTLTVQIPEGTSHKMIILLKDKQPVKPSERIKIISTSSTTIEIQIIKAKPQDSGKYSVLIDKKEQPIVQLKVIPKPVTRQIMDIPQTTFNEEETLTIECEFDSAPEETFEFLRNGKSLKPNDRISTIVEDNKYTIVVKNLRPKEDEGVYTLKSDHLILDTPSITVLPKEKKPQTETTTVEEEQVTVTTVPVEEKQRKVQEEEKQPKVPEEEKQPRVPEEEKQSKVPEEEKQPKVPEEDVQPRVPEEEKQPKVPQEEKQPRVPEEEKQPKVLEEEKEPKVPEEEKQPKVREEEKQPKVPEEEKQPKVQEEEKQPRVPEEEAQPKVQEVEKQPKVQEEEIPKNELPVHEVEETTTVTFTVEQPQTTKPEEVVLLKDGEELKPSDHVKITPTSPTTTEIQITKVKPEDEGDYTVKVKDVEQPLVRLKVHPKPVI</sequence>
<dbReference type="Proteomes" id="UP000663836">
    <property type="component" value="Unassembled WGS sequence"/>
</dbReference>
<proteinExistence type="predicted"/>
<feature type="region of interest" description="Disordered" evidence="5">
    <location>
        <begin position="1771"/>
        <end position="1951"/>
    </location>
</feature>